<gene>
    <name evidence="11" type="ORF">LTR36_008301</name>
</gene>
<evidence type="ECO:0000256" key="1">
    <source>
        <dbReference type="ARBA" id="ARBA00004395"/>
    </source>
</evidence>
<evidence type="ECO:0000256" key="6">
    <source>
        <dbReference type="ARBA" id="ARBA00023034"/>
    </source>
</evidence>
<evidence type="ECO:0000256" key="7">
    <source>
        <dbReference type="ARBA" id="ARBA00023136"/>
    </source>
</evidence>
<comment type="caution">
    <text evidence="11">The sequence shown here is derived from an EMBL/GenBank/DDBJ whole genome shotgun (WGS) entry which is preliminary data.</text>
</comment>
<evidence type="ECO:0000313" key="11">
    <source>
        <dbReference type="EMBL" id="KAK4541076.1"/>
    </source>
</evidence>
<feature type="region of interest" description="Disordered" evidence="9">
    <location>
        <begin position="1"/>
        <end position="41"/>
    </location>
</feature>
<keyword evidence="6" id="KW-0333">Golgi apparatus</keyword>
<feature type="compositionally biased region" description="Acidic residues" evidence="9">
    <location>
        <begin position="179"/>
        <end position="199"/>
    </location>
</feature>
<evidence type="ECO:0000256" key="3">
    <source>
        <dbReference type="ARBA" id="ARBA00020977"/>
    </source>
</evidence>
<dbReference type="GO" id="GO:0000139">
    <property type="term" value="C:Golgi membrane"/>
    <property type="evidence" value="ECO:0007669"/>
    <property type="project" value="UniProtKB-SubCell"/>
</dbReference>
<dbReference type="GO" id="GO:0015031">
    <property type="term" value="P:protein transport"/>
    <property type="evidence" value="ECO:0007669"/>
    <property type="project" value="UniProtKB-KW"/>
</dbReference>
<dbReference type="GO" id="GO:0006891">
    <property type="term" value="P:intra-Golgi vesicle-mediated transport"/>
    <property type="evidence" value="ECO:0007669"/>
    <property type="project" value="TreeGrafter"/>
</dbReference>
<dbReference type="PANTHER" id="PTHR12961">
    <property type="entry name" value="CONSERVED OLIGOMERIC GOLGI COMPLEX COMPONENT 2"/>
    <property type="match status" value="1"/>
</dbReference>
<evidence type="ECO:0000313" key="12">
    <source>
        <dbReference type="Proteomes" id="UP001324427"/>
    </source>
</evidence>
<dbReference type="AlphaFoldDB" id="A0AAV9J8A7"/>
<dbReference type="InterPro" id="IPR009316">
    <property type="entry name" value="COG2"/>
</dbReference>
<protein>
    <recommendedName>
        <fullName evidence="3">Conserved oligomeric Golgi complex subunit 2</fullName>
    </recommendedName>
    <alternativeName>
        <fullName evidence="8">Component of oligomeric Golgi complex 2</fullName>
    </alternativeName>
</protein>
<evidence type="ECO:0000256" key="5">
    <source>
        <dbReference type="ARBA" id="ARBA00022927"/>
    </source>
</evidence>
<sequence>MSNFHISSSTSTPAYSYPASSTTTTAEHSSDDEDTLPYPTELPRTDFLAANFDPQTYLSSLRNRHQTLEDLRSDLRQRSQLLSKELLDLVNGDYEEFLSLGGDLRGGEEKVEGVRVGVLGFRREVEGVRAAVGERAREVGGLVAERKGLRGNVGVGRALVEVDARVGELEESLGVTGKEDEEGSEGEDSDLEDDDDDGAEGLSSSAEGAAITRLQRHAQHFIFTTRLIARLEPHPFLAAQRPRLAELRKTLLLDLAAALRQAKARKDPDVLLKLIRIYGDLGAEDQAIRVLKG</sequence>
<evidence type="ECO:0000256" key="4">
    <source>
        <dbReference type="ARBA" id="ARBA00022448"/>
    </source>
</evidence>
<dbReference type="Pfam" id="PF06148">
    <property type="entry name" value="COG2_N"/>
    <property type="match status" value="1"/>
</dbReference>
<keyword evidence="12" id="KW-1185">Reference proteome</keyword>
<proteinExistence type="inferred from homology"/>
<keyword evidence="7" id="KW-0472">Membrane</keyword>
<comment type="similarity">
    <text evidence="2">Belongs to the COG2 family.</text>
</comment>
<evidence type="ECO:0000256" key="9">
    <source>
        <dbReference type="SAM" id="MobiDB-lite"/>
    </source>
</evidence>
<dbReference type="GO" id="GO:0007030">
    <property type="term" value="P:Golgi organization"/>
    <property type="evidence" value="ECO:0007669"/>
    <property type="project" value="InterPro"/>
</dbReference>
<dbReference type="InterPro" id="IPR024602">
    <property type="entry name" value="COG_su2_N"/>
</dbReference>
<dbReference type="PANTHER" id="PTHR12961:SF0">
    <property type="entry name" value="CONSERVED OLIGOMERIC GOLGI COMPLEX SUBUNIT 2"/>
    <property type="match status" value="1"/>
</dbReference>
<comment type="subcellular location">
    <subcellularLocation>
        <location evidence="1">Golgi apparatus membrane</location>
        <topology evidence="1">Peripheral membrane protein</topology>
    </subcellularLocation>
</comment>
<keyword evidence="5" id="KW-0653">Protein transport</keyword>
<reference evidence="11 12" key="1">
    <citation type="submission" date="2021-11" db="EMBL/GenBank/DDBJ databases">
        <title>Black yeast isolated from Biological Soil Crust.</title>
        <authorList>
            <person name="Kurbessoian T."/>
        </authorList>
    </citation>
    <scope>NUCLEOTIDE SEQUENCE [LARGE SCALE GENOMIC DNA]</scope>
    <source>
        <strain evidence="11 12">CCFEE 5522</strain>
    </source>
</reference>
<keyword evidence="4" id="KW-0813">Transport</keyword>
<name>A0AAV9J8A7_9PEZI</name>
<dbReference type="EMBL" id="JAVFHQ010000057">
    <property type="protein sequence ID" value="KAK4541076.1"/>
    <property type="molecule type" value="Genomic_DNA"/>
</dbReference>
<feature type="region of interest" description="Disordered" evidence="9">
    <location>
        <begin position="171"/>
        <end position="203"/>
    </location>
</feature>
<dbReference type="Proteomes" id="UP001324427">
    <property type="component" value="Unassembled WGS sequence"/>
</dbReference>
<feature type="domain" description="Conserved oligomeric Golgi complex subunit 2 N-terminal" evidence="10">
    <location>
        <begin position="43"/>
        <end position="115"/>
    </location>
</feature>
<dbReference type="GO" id="GO:0017119">
    <property type="term" value="C:Golgi transport complex"/>
    <property type="evidence" value="ECO:0007669"/>
    <property type="project" value="TreeGrafter"/>
</dbReference>
<evidence type="ECO:0000256" key="8">
    <source>
        <dbReference type="ARBA" id="ARBA00031344"/>
    </source>
</evidence>
<feature type="compositionally biased region" description="Low complexity" evidence="9">
    <location>
        <begin position="7"/>
        <end position="27"/>
    </location>
</feature>
<organism evidence="11 12">
    <name type="scientific">Oleoguttula mirabilis</name>
    <dbReference type="NCBI Taxonomy" id="1507867"/>
    <lineage>
        <taxon>Eukaryota</taxon>
        <taxon>Fungi</taxon>
        <taxon>Dikarya</taxon>
        <taxon>Ascomycota</taxon>
        <taxon>Pezizomycotina</taxon>
        <taxon>Dothideomycetes</taxon>
        <taxon>Dothideomycetidae</taxon>
        <taxon>Mycosphaerellales</taxon>
        <taxon>Teratosphaeriaceae</taxon>
        <taxon>Oleoguttula</taxon>
    </lineage>
</organism>
<accession>A0AAV9J8A7</accession>
<evidence type="ECO:0000259" key="10">
    <source>
        <dbReference type="Pfam" id="PF06148"/>
    </source>
</evidence>
<evidence type="ECO:0000256" key="2">
    <source>
        <dbReference type="ARBA" id="ARBA00007603"/>
    </source>
</evidence>